<evidence type="ECO:0000256" key="8">
    <source>
        <dbReference type="SAM" id="Coils"/>
    </source>
</evidence>
<dbReference type="GO" id="GO:0010032">
    <property type="term" value="P:meiotic chromosome condensation"/>
    <property type="evidence" value="ECO:0007669"/>
    <property type="project" value="TreeGrafter"/>
</dbReference>
<keyword evidence="4 7" id="KW-0226">DNA condensation</keyword>
<keyword evidence="6 7" id="KW-0131">Cell cycle</keyword>
<dbReference type="Gene3D" id="1.25.10.10">
    <property type="entry name" value="Leucine-rich Repeat Variant"/>
    <property type="match status" value="1"/>
</dbReference>
<dbReference type="PANTHER" id="PTHR14222:SF1">
    <property type="entry name" value="CONDENSIN-2 COMPLEX SUBUNIT D3"/>
    <property type="match status" value="1"/>
</dbReference>
<evidence type="ECO:0000313" key="12">
    <source>
        <dbReference type="Proteomes" id="UP000472270"/>
    </source>
</evidence>
<feature type="domain" description="Condensin complex subunit 1 C-terminal" evidence="10">
    <location>
        <begin position="839"/>
        <end position="988"/>
    </location>
</feature>
<evidence type="ECO:0000259" key="10">
    <source>
        <dbReference type="Pfam" id="PF12717"/>
    </source>
</evidence>
<evidence type="ECO:0000256" key="6">
    <source>
        <dbReference type="ARBA" id="ARBA00023306"/>
    </source>
</evidence>
<evidence type="ECO:0000256" key="2">
    <source>
        <dbReference type="ARBA" id="ARBA00022618"/>
    </source>
</evidence>
<dbReference type="Proteomes" id="UP000472270">
    <property type="component" value="Unassembled WGS sequence"/>
</dbReference>
<dbReference type="GO" id="GO:0051301">
    <property type="term" value="P:cell division"/>
    <property type="evidence" value="ECO:0007669"/>
    <property type="project" value="UniProtKB-UniRule"/>
</dbReference>
<dbReference type="GO" id="GO:0042393">
    <property type="term" value="F:histone binding"/>
    <property type="evidence" value="ECO:0007669"/>
    <property type="project" value="TreeGrafter"/>
</dbReference>
<protein>
    <recommendedName>
        <fullName evidence="7">Condensin-2 complex subunit D3</fullName>
    </recommendedName>
</protein>
<feature type="coiled-coil region" evidence="8">
    <location>
        <begin position="1111"/>
        <end position="1143"/>
    </location>
</feature>
<evidence type="ECO:0000256" key="5">
    <source>
        <dbReference type="ARBA" id="ARBA00023242"/>
    </source>
</evidence>
<sequence length="1157" mass="131724">MQWQSLILSTWVDAVWDFEFTHTDPLDPVIEEEIKEDPDVFKTIYMQLLPFSNEDDDNTPSVWVVFGENGVSAKTLVAVLSYFILSAKTKSPSLEQRLCGLQAASLYLLLLKIPGSVANKVYHQILFDTCLNMPLKCWPQDSSKKRKKDSLKSSQGDTKTGKRSKPPKKVSEEMEIDDDEEEGVYFSAQDLLKLREGIVLLVRTLLRLLERFSLRDKPQSADSCVQLTISTLMHLLRVFHTNNLCVFSRSVDQLKSLPELSYHGLGLLCSTIHGEGDECRRRVFRKLLYVILMMKTQERSKPCLLAPSQTVCGARDHAILFISHIVDKQREATLPLLRILVQHICHQMVEKSEYRASGAQTVGKLMAKMPCQDYAAIVKWLYSYSRNNKVAFRMFALDVAMVLLEQSERDVDDTVDPELAVFLPHRFLVHNIVYNHRNDVSPTVRGHALHCLAQCLELGSQNATKCVHELFSNSMYITTETMTLFKKHVSDPKTNARKSALETVMSLLKHGVISCSAENLSILSDRCRDPAVSVKKKAMQCLMDLLAALPENRELQEAWLRGVLPAVMDSESSVQEKALECLDHVVIAHIKSQGKYRDSDASQKLAWELLGLLCEKCQDLSRYFSKAFSVWAPQQKFTPAFVNGLLSHTEGERAAAAWLLLAKIASCSPKLNYGTILDTWENTIRSENRAKEVFFFFSKCTKCYSIKKKCQRILKLNFAFLNGNVLFPFFNPSSISQVKHLYTLGAASLHCPSKVGKRIFLLVQSVLTPSEQQPGLSIQLFSAWYGCASIPVFLCACASINLVCSFSVIGKLCLQHEELMLKYLPVFARELEVGTELAVRSNIVVVMCDLCMRYTNTVTRYIPNISACLRDKDPVVREQTLIMLTNLLQVHTQTCDQTFRYCLVDLLLKKSPLMFSQHFIECIFHFNSYEKHKKYNKFPQTESEKSKFSLKGPQNQGKRFRIYRFLLKNFTDEKRFNITTKICQDILASFVDSELPLDSEGSEMLADIFDILSLKEIKLTAMSGPAAGEEPQEDEMAMAKAVLQVAQKKLVSQVQKRNFVENVIPIIISLKNMLEEQHSPVLKHLMAYLQVTMQDYRSQVKELFAADEQLAAEVEYNLKQFEKEKQQQEQQQMENQLANFTLSPRRNVSQTYTCIGK</sequence>
<keyword evidence="8" id="KW-0175">Coiled coil</keyword>
<keyword evidence="5 7" id="KW-0539">Nucleus</keyword>
<dbReference type="GO" id="GO:0000779">
    <property type="term" value="C:condensed chromosome, centromeric region"/>
    <property type="evidence" value="ECO:0007669"/>
    <property type="project" value="UniProtKB-UniRule"/>
</dbReference>
<dbReference type="SUPFAM" id="SSF48371">
    <property type="entry name" value="ARM repeat"/>
    <property type="match status" value="1"/>
</dbReference>
<dbReference type="PANTHER" id="PTHR14222">
    <property type="entry name" value="CONDENSIN"/>
    <property type="match status" value="1"/>
</dbReference>
<dbReference type="AlphaFoldDB" id="A0A673LMG0"/>
<organism evidence="11 12">
    <name type="scientific">Sinocyclocheilus rhinocerous</name>
    <dbReference type="NCBI Taxonomy" id="307959"/>
    <lineage>
        <taxon>Eukaryota</taxon>
        <taxon>Metazoa</taxon>
        <taxon>Chordata</taxon>
        <taxon>Craniata</taxon>
        <taxon>Vertebrata</taxon>
        <taxon>Euteleostomi</taxon>
        <taxon>Actinopterygii</taxon>
        <taxon>Neopterygii</taxon>
        <taxon>Teleostei</taxon>
        <taxon>Ostariophysi</taxon>
        <taxon>Cypriniformes</taxon>
        <taxon>Cyprinidae</taxon>
        <taxon>Cyprininae</taxon>
        <taxon>Sinocyclocheilus</taxon>
    </lineage>
</organism>
<dbReference type="InterPro" id="IPR016024">
    <property type="entry name" value="ARM-type_fold"/>
</dbReference>
<dbReference type="Ensembl" id="ENSSRHT00000079212.1">
    <property type="protein sequence ID" value="ENSSRHP00000077117.1"/>
    <property type="gene ID" value="ENSSRHG00000038171.1"/>
</dbReference>
<evidence type="ECO:0000256" key="4">
    <source>
        <dbReference type="ARBA" id="ARBA00023067"/>
    </source>
</evidence>
<evidence type="ECO:0000256" key="1">
    <source>
        <dbReference type="ARBA" id="ARBA00004123"/>
    </source>
</evidence>
<dbReference type="InterPro" id="IPR011989">
    <property type="entry name" value="ARM-like"/>
</dbReference>
<feature type="region of interest" description="Disordered" evidence="9">
    <location>
        <begin position="140"/>
        <end position="176"/>
    </location>
</feature>
<keyword evidence="2 7" id="KW-0132">Cell division</keyword>
<proteinExistence type="predicted"/>
<dbReference type="InterPro" id="IPR026971">
    <property type="entry name" value="CND1/NCAPD3"/>
</dbReference>
<dbReference type="InterPro" id="IPR012371">
    <property type="entry name" value="NCAPD3"/>
</dbReference>
<reference evidence="11" key="1">
    <citation type="submission" date="2025-08" db="UniProtKB">
        <authorList>
            <consortium name="Ensembl"/>
        </authorList>
    </citation>
    <scope>IDENTIFICATION</scope>
</reference>
<dbReference type="FunFam" id="1.25.10.10:FF:000345">
    <property type="entry name" value="Condensin-2 complex subunit D3"/>
    <property type="match status" value="1"/>
</dbReference>
<dbReference type="GO" id="GO:0000796">
    <property type="term" value="C:condensin complex"/>
    <property type="evidence" value="ECO:0007669"/>
    <property type="project" value="UniProtKB-UniRule"/>
</dbReference>
<dbReference type="GO" id="GO:0007076">
    <property type="term" value="P:mitotic chromosome condensation"/>
    <property type="evidence" value="ECO:0007669"/>
    <property type="project" value="UniProtKB-UniRule"/>
</dbReference>
<comment type="subcellular location">
    <subcellularLocation>
        <location evidence="1 7">Nucleus</location>
    </subcellularLocation>
</comment>
<keyword evidence="3 7" id="KW-0498">Mitosis</keyword>
<evidence type="ECO:0000256" key="7">
    <source>
        <dbReference type="PIRNR" id="PIRNR036508"/>
    </source>
</evidence>
<dbReference type="GO" id="GO:0005634">
    <property type="term" value="C:nucleus"/>
    <property type="evidence" value="ECO:0007669"/>
    <property type="project" value="UniProtKB-SubCell"/>
</dbReference>
<dbReference type="InterPro" id="IPR032682">
    <property type="entry name" value="Cnd1_C"/>
</dbReference>
<name>A0A673LMG0_9TELE</name>
<comment type="function">
    <text evidence="7">Regulatory subunit of the condensin-2 complex, a complex which establishes mitotic chromosome architecture and is involved in physical rigidity of the chromatid axis.</text>
</comment>
<evidence type="ECO:0000256" key="9">
    <source>
        <dbReference type="SAM" id="MobiDB-lite"/>
    </source>
</evidence>
<accession>A0A673LMG0</accession>
<dbReference type="Pfam" id="PF12717">
    <property type="entry name" value="Cnd1"/>
    <property type="match status" value="1"/>
</dbReference>
<evidence type="ECO:0000313" key="11">
    <source>
        <dbReference type="Ensembl" id="ENSSRHP00000077117.1"/>
    </source>
</evidence>
<reference evidence="11" key="2">
    <citation type="submission" date="2025-09" db="UniProtKB">
        <authorList>
            <consortium name="Ensembl"/>
        </authorList>
    </citation>
    <scope>IDENTIFICATION</scope>
</reference>
<gene>
    <name evidence="11" type="primary">LOC107709432</name>
</gene>
<dbReference type="PIRSF" id="PIRSF036508">
    <property type="entry name" value="Condns_HCP-6"/>
    <property type="match status" value="1"/>
</dbReference>
<keyword evidence="12" id="KW-1185">Reference proteome</keyword>
<evidence type="ECO:0000256" key="3">
    <source>
        <dbReference type="ARBA" id="ARBA00022776"/>
    </source>
</evidence>
<comment type="subunit">
    <text evidence="7">Component of the condensin-2 complex.</text>
</comment>